<proteinExistence type="inferred from homology"/>
<evidence type="ECO:0000256" key="2">
    <source>
        <dbReference type="ARBA" id="ARBA00024195"/>
    </source>
</evidence>
<dbReference type="InterPro" id="IPR009003">
    <property type="entry name" value="Peptidase_S1_PA"/>
</dbReference>
<evidence type="ECO:0000256" key="1">
    <source>
        <dbReference type="ARBA" id="ARBA00023157"/>
    </source>
</evidence>
<dbReference type="PANTHER" id="PTHR24256">
    <property type="entry name" value="TRYPTASE-RELATED"/>
    <property type="match status" value="1"/>
</dbReference>
<dbReference type="InterPro" id="IPR001254">
    <property type="entry name" value="Trypsin_dom"/>
</dbReference>
<comment type="similarity">
    <text evidence="2">Belongs to the peptidase S1 family. CLIP subfamily.</text>
</comment>
<dbReference type="Gene3D" id="2.40.10.10">
    <property type="entry name" value="Trypsin-like serine proteases"/>
    <property type="match status" value="1"/>
</dbReference>
<dbReference type="AlphaFoldDB" id="A0AAW1D1Q3"/>
<dbReference type="CDD" id="cd00190">
    <property type="entry name" value="Tryp_SPc"/>
    <property type="match status" value="1"/>
</dbReference>
<keyword evidence="7" id="KW-1185">Reference proteome</keyword>
<evidence type="ECO:0000313" key="7">
    <source>
        <dbReference type="Proteomes" id="UP001461498"/>
    </source>
</evidence>
<dbReference type="SMART" id="SM00020">
    <property type="entry name" value="Tryp_SPc"/>
    <property type="match status" value="1"/>
</dbReference>
<dbReference type="PROSITE" id="PS50240">
    <property type="entry name" value="TRYPSIN_DOM"/>
    <property type="match status" value="1"/>
</dbReference>
<dbReference type="Pfam" id="PF00089">
    <property type="entry name" value="Trypsin"/>
    <property type="match status" value="1"/>
</dbReference>
<dbReference type="EMBL" id="JAPXFL010000006">
    <property type="protein sequence ID" value="KAK9504958.1"/>
    <property type="molecule type" value="Genomic_DNA"/>
</dbReference>
<keyword evidence="3" id="KW-0645">Protease</keyword>
<keyword evidence="3" id="KW-0720">Serine protease</keyword>
<feature type="signal peptide" evidence="4">
    <location>
        <begin position="1"/>
        <end position="17"/>
    </location>
</feature>
<dbReference type="PROSITE" id="PS00135">
    <property type="entry name" value="TRYPSIN_SER"/>
    <property type="match status" value="1"/>
</dbReference>
<dbReference type="InterPro" id="IPR043504">
    <property type="entry name" value="Peptidase_S1_PA_chymotrypsin"/>
</dbReference>
<accession>A0AAW1D1Q3</accession>
<comment type="caution">
    <text evidence="6">The sequence shown here is derived from an EMBL/GenBank/DDBJ whole genome shotgun (WGS) entry which is preliminary data.</text>
</comment>
<dbReference type="InterPro" id="IPR001314">
    <property type="entry name" value="Peptidase_S1A"/>
</dbReference>
<organism evidence="6 7">
    <name type="scientific">Rhynocoris fuscipes</name>
    <dbReference type="NCBI Taxonomy" id="488301"/>
    <lineage>
        <taxon>Eukaryota</taxon>
        <taxon>Metazoa</taxon>
        <taxon>Ecdysozoa</taxon>
        <taxon>Arthropoda</taxon>
        <taxon>Hexapoda</taxon>
        <taxon>Insecta</taxon>
        <taxon>Pterygota</taxon>
        <taxon>Neoptera</taxon>
        <taxon>Paraneoptera</taxon>
        <taxon>Hemiptera</taxon>
        <taxon>Heteroptera</taxon>
        <taxon>Panheteroptera</taxon>
        <taxon>Cimicomorpha</taxon>
        <taxon>Reduviidae</taxon>
        <taxon>Harpactorinae</taxon>
        <taxon>Harpactorini</taxon>
        <taxon>Rhynocoris</taxon>
    </lineage>
</organism>
<evidence type="ECO:0000256" key="4">
    <source>
        <dbReference type="SAM" id="SignalP"/>
    </source>
</evidence>
<keyword evidence="4" id="KW-0732">Signal</keyword>
<evidence type="ECO:0000259" key="5">
    <source>
        <dbReference type="PROSITE" id="PS50240"/>
    </source>
</evidence>
<keyword evidence="1" id="KW-1015">Disulfide bond</keyword>
<dbReference type="InterPro" id="IPR033116">
    <property type="entry name" value="TRYPSIN_SER"/>
</dbReference>
<dbReference type="GO" id="GO:0006508">
    <property type="term" value="P:proteolysis"/>
    <property type="evidence" value="ECO:0007669"/>
    <property type="project" value="UniProtKB-KW"/>
</dbReference>
<dbReference type="InterPro" id="IPR051487">
    <property type="entry name" value="Ser/Thr_Proteases_Immune/Dev"/>
</dbReference>
<gene>
    <name evidence="6" type="ORF">O3M35_009124</name>
</gene>
<dbReference type="PRINTS" id="PR00722">
    <property type="entry name" value="CHYMOTRYPSIN"/>
</dbReference>
<protein>
    <recommendedName>
        <fullName evidence="5">Peptidase S1 domain-containing protein</fullName>
    </recommendedName>
</protein>
<dbReference type="SUPFAM" id="SSF50494">
    <property type="entry name" value="Trypsin-like serine proteases"/>
    <property type="match status" value="1"/>
</dbReference>
<keyword evidence="3" id="KW-0378">Hydrolase</keyword>
<dbReference type="GO" id="GO:0004252">
    <property type="term" value="F:serine-type endopeptidase activity"/>
    <property type="evidence" value="ECO:0007669"/>
    <property type="project" value="InterPro"/>
</dbReference>
<dbReference type="InterPro" id="IPR018114">
    <property type="entry name" value="TRYPSIN_HIS"/>
</dbReference>
<feature type="chain" id="PRO_5043878280" description="Peptidase S1 domain-containing protein" evidence="4">
    <location>
        <begin position="18"/>
        <end position="309"/>
    </location>
</feature>
<reference evidence="6 7" key="1">
    <citation type="submission" date="2022-12" db="EMBL/GenBank/DDBJ databases">
        <title>Chromosome-level genome assembly of true bugs.</title>
        <authorList>
            <person name="Ma L."/>
            <person name="Li H."/>
        </authorList>
    </citation>
    <scope>NUCLEOTIDE SEQUENCE [LARGE SCALE GENOMIC DNA]</scope>
    <source>
        <strain evidence="6">Lab_2022b</strain>
    </source>
</reference>
<name>A0AAW1D1Q3_9HEMI</name>
<dbReference type="PROSITE" id="PS00134">
    <property type="entry name" value="TRYPSIN_HIS"/>
    <property type="match status" value="1"/>
</dbReference>
<evidence type="ECO:0000256" key="3">
    <source>
        <dbReference type="RuleBase" id="RU363034"/>
    </source>
</evidence>
<dbReference type="Proteomes" id="UP001461498">
    <property type="component" value="Unassembled WGS sequence"/>
</dbReference>
<evidence type="ECO:0000313" key="6">
    <source>
        <dbReference type="EMBL" id="KAK9504958.1"/>
    </source>
</evidence>
<sequence>MWSLLVILILTLSSGLSEDAVDSSEHGVTDGKLRTNCTCGRSNKSGRRIIGGEESGVNEWPMMVGIIVFEMYGKKNAFYCGGTLITHRHIVTAGHCIHDGMGRPFTENDLGFLLGAHDLRKIDYNNPVAVRKAEKLIKHPKYIWPVTYDLAIAVMPEIKFSSIIGPACLPTERFNIENKALKVAGWGYITPSGPGSDVLKKTNLIGHSHGNCWGFYANVTGAVFEADDPYQVCTSQPNTSQCRGDSGGPIMWVDPDVNRYILVAAPSYATAICHKYPQVNSDISYFEPWIQQVISDTYPEEKTCAKVTK</sequence>
<feature type="domain" description="Peptidase S1" evidence="5">
    <location>
        <begin position="49"/>
        <end position="295"/>
    </location>
</feature>